<dbReference type="PROSITE" id="PS50146">
    <property type="entry name" value="DAGK"/>
    <property type="match status" value="1"/>
</dbReference>
<dbReference type="InterPro" id="IPR045540">
    <property type="entry name" value="YegS/DAGK_C"/>
</dbReference>
<organism evidence="12 13">
    <name type="scientific">Marinithermofilum abyssi</name>
    <dbReference type="NCBI Taxonomy" id="1571185"/>
    <lineage>
        <taxon>Bacteria</taxon>
        <taxon>Bacillati</taxon>
        <taxon>Bacillota</taxon>
        <taxon>Bacilli</taxon>
        <taxon>Bacillales</taxon>
        <taxon>Thermoactinomycetaceae</taxon>
        <taxon>Marinithermofilum</taxon>
    </lineage>
</organism>
<comment type="cofactor">
    <cofactor evidence="1">
        <name>Mg(2+)</name>
        <dbReference type="ChEBI" id="CHEBI:18420"/>
    </cofactor>
</comment>
<dbReference type="AlphaFoldDB" id="A0A8J2Y9C6"/>
<keyword evidence="4" id="KW-0808">Transferase</keyword>
<dbReference type="InterPro" id="IPR001206">
    <property type="entry name" value="Diacylglycerol_kinase_cat_dom"/>
</dbReference>
<proteinExistence type="inferred from homology"/>
<evidence type="ECO:0000256" key="1">
    <source>
        <dbReference type="ARBA" id="ARBA00001946"/>
    </source>
</evidence>
<keyword evidence="10" id="KW-1208">Phospholipid metabolism</keyword>
<evidence type="ECO:0000256" key="7">
    <source>
        <dbReference type="ARBA" id="ARBA00022840"/>
    </source>
</evidence>
<dbReference type="NCBIfam" id="TIGR00147">
    <property type="entry name" value="YegS/Rv2252/BmrU family lipid kinase"/>
    <property type="match status" value="1"/>
</dbReference>
<dbReference type="GO" id="GO:0008654">
    <property type="term" value="P:phospholipid biosynthetic process"/>
    <property type="evidence" value="ECO:0007669"/>
    <property type="project" value="UniProtKB-KW"/>
</dbReference>
<dbReference type="Proteomes" id="UP000625210">
    <property type="component" value="Unassembled WGS sequence"/>
</dbReference>
<name>A0A8J2Y9C6_9BACL</name>
<dbReference type="Gene3D" id="3.40.50.10330">
    <property type="entry name" value="Probable inorganic polyphosphate/atp-NAD kinase, domain 1"/>
    <property type="match status" value="1"/>
</dbReference>
<sequence length="298" mass="33119">MTHAELILNPAAGRRQLFYALDDITRLLQTGFDQVTVYQTTQPGDGALRLKEVATDRDLIIAGGGDGTVHELTNALSSLVQRPPLAILPGGTCNDFSRALGMEQEPLAAVKQILQKRERRIDVGMSSQGRYFLNFWGIGLITEVSLDIQNQSKERLGRLAYYFSAVQNLWDQKSFQLRIQSEDIAFEGEATMLLVGNGSYIGGVQAFFPHSRIDDGQMDVLVIKETSLDSIWSMLMSILTKEWPDSDDLMYFHAKDLTISASPPQEIDCDGEKGEFTPVNLSILPGHLSMYVGEILEE</sequence>
<gene>
    <name evidence="12" type="ORF">GCM10011571_21960</name>
</gene>
<comment type="caution">
    <text evidence="12">The sequence shown here is derived from an EMBL/GenBank/DDBJ whole genome shotgun (WGS) entry which is preliminary data.</text>
</comment>
<keyword evidence="5" id="KW-0547">Nucleotide-binding</keyword>
<comment type="similarity">
    <text evidence="2">Belongs to the diacylglycerol/lipid kinase family.</text>
</comment>
<keyword evidence="8" id="KW-0443">Lipid metabolism</keyword>
<evidence type="ECO:0000313" key="12">
    <source>
        <dbReference type="EMBL" id="GGE19626.1"/>
    </source>
</evidence>
<evidence type="ECO:0000256" key="6">
    <source>
        <dbReference type="ARBA" id="ARBA00022777"/>
    </source>
</evidence>
<dbReference type="Gene3D" id="2.60.200.40">
    <property type="match status" value="1"/>
</dbReference>
<dbReference type="GO" id="GO:0005886">
    <property type="term" value="C:plasma membrane"/>
    <property type="evidence" value="ECO:0007669"/>
    <property type="project" value="TreeGrafter"/>
</dbReference>
<dbReference type="GO" id="GO:0004143">
    <property type="term" value="F:ATP-dependent diacylglycerol kinase activity"/>
    <property type="evidence" value="ECO:0007669"/>
    <property type="project" value="TreeGrafter"/>
</dbReference>
<evidence type="ECO:0000256" key="3">
    <source>
        <dbReference type="ARBA" id="ARBA00022516"/>
    </source>
</evidence>
<dbReference type="SMART" id="SM00046">
    <property type="entry name" value="DAGKc"/>
    <property type="match status" value="1"/>
</dbReference>
<dbReference type="InterPro" id="IPR050187">
    <property type="entry name" value="Lipid_Phosphate_FormReg"/>
</dbReference>
<dbReference type="SUPFAM" id="SSF111331">
    <property type="entry name" value="NAD kinase/diacylglycerol kinase-like"/>
    <property type="match status" value="1"/>
</dbReference>
<evidence type="ECO:0000256" key="10">
    <source>
        <dbReference type="ARBA" id="ARBA00023264"/>
    </source>
</evidence>
<reference evidence="12" key="1">
    <citation type="journal article" date="2014" name="Int. J. Syst. Evol. Microbiol.">
        <title>Complete genome sequence of Corynebacterium casei LMG S-19264T (=DSM 44701T), isolated from a smear-ripened cheese.</title>
        <authorList>
            <consortium name="US DOE Joint Genome Institute (JGI-PGF)"/>
            <person name="Walter F."/>
            <person name="Albersmeier A."/>
            <person name="Kalinowski J."/>
            <person name="Ruckert C."/>
        </authorList>
    </citation>
    <scope>NUCLEOTIDE SEQUENCE</scope>
    <source>
        <strain evidence="12">CGMCC 1.15179</strain>
    </source>
</reference>
<feature type="domain" description="DAGKc" evidence="11">
    <location>
        <begin position="1"/>
        <end position="131"/>
    </location>
</feature>
<accession>A0A8J2Y9C6</accession>
<evidence type="ECO:0000313" key="13">
    <source>
        <dbReference type="Proteomes" id="UP000625210"/>
    </source>
</evidence>
<evidence type="ECO:0000256" key="9">
    <source>
        <dbReference type="ARBA" id="ARBA00023209"/>
    </source>
</evidence>
<dbReference type="InterPro" id="IPR017438">
    <property type="entry name" value="ATP-NAD_kinase_N"/>
</dbReference>
<evidence type="ECO:0000256" key="8">
    <source>
        <dbReference type="ARBA" id="ARBA00023098"/>
    </source>
</evidence>
<evidence type="ECO:0000256" key="5">
    <source>
        <dbReference type="ARBA" id="ARBA00022741"/>
    </source>
</evidence>
<keyword evidence="9" id="KW-0594">Phospholipid biosynthesis</keyword>
<evidence type="ECO:0000259" key="11">
    <source>
        <dbReference type="PROSITE" id="PS50146"/>
    </source>
</evidence>
<dbReference type="InterPro" id="IPR016064">
    <property type="entry name" value="NAD/diacylglycerol_kinase_sf"/>
</dbReference>
<evidence type="ECO:0000256" key="4">
    <source>
        <dbReference type="ARBA" id="ARBA00022679"/>
    </source>
</evidence>
<dbReference type="PANTHER" id="PTHR12358">
    <property type="entry name" value="SPHINGOSINE KINASE"/>
    <property type="match status" value="1"/>
</dbReference>
<dbReference type="Pfam" id="PF00781">
    <property type="entry name" value="DAGK_cat"/>
    <property type="match status" value="1"/>
</dbReference>
<dbReference type="EMBL" id="BMHQ01000007">
    <property type="protein sequence ID" value="GGE19626.1"/>
    <property type="molecule type" value="Genomic_DNA"/>
</dbReference>
<dbReference type="Pfam" id="PF19279">
    <property type="entry name" value="YegS_C"/>
    <property type="match status" value="1"/>
</dbReference>
<dbReference type="PANTHER" id="PTHR12358:SF107">
    <property type="entry name" value="LIPID KINASE BMRU-RELATED"/>
    <property type="match status" value="1"/>
</dbReference>
<keyword evidence="6" id="KW-0418">Kinase</keyword>
<dbReference type="InterPro" id="IPR005218">
    <property type="entry name" value="Diacylglycerol/lipid_kinase"/>
</dbReference>
<dbReference type="GO" id="GO:0005524">
    <property type="term" value="F:ATP binding"/>
    <property type="evidence" value="ECO:0007669"/>
    <property type="project" value="UniProtKB-KW"/>
</dbReference>
<evidence type="ECO:0000256" key="2">
    <source>
        <dbReference type="ARBA" id="ARBA00005983"/>
    </source>
</evidence>
<protein>
    <submittedName>
        <fullName evidence="12">Bis(5'-nucleosyl)-tetraphosphatase</fullName>
    </submittedName>
</protein>
<reference evidence="12" key="2">
    <citation type="submission" date="2020-09" db="EMBL/GenBank/DDBJ databases">
        <authorList>
            <person name="Sun Q."/>
            <person name="Zhou Y."/>
        </authorList>
    </citation>
    <scope>NUCLEOTIDE SEQUENCE</scope>
    <source>
        <strain evidence="12">CGMCC 1.15179</strain>
    </source>
</reference>
<keyword evidence="13" id="KW-1185">Reference proteome</keyword>
<keyword evidence="7" id="KW-0067">ATP-binding</keyword>
<keyword evidence="3" id="KW-0444">Lipid biosynthesis</keyword>
<dbReference type="RefSeq" id="WP_188647939.1">
    <property type="nucleotide sequence ID" value="NZ_BMHQ01000007.1"/>
</dbReference>